<keyword evidence="4" id="KW-1185">Reference proteome</keyword>
<feature type="coiled-coil region" evidence="2">
    <location>
        <begin position="34"/>
        <end position="150"/>
    </location>
</feature>
<comment type="similarity">
    <text evidence="1">Belongs to the PspA/Vipp/IM30 family.</text>
</comment>
<dbReference type="InterPro" id="IPR007157">
    <property type="entry name" value="PspA_VIPP1"/>
</dbReference>
<dbReference type="Pfam" id="PF04012">
    <property type="entry name" value="PspA_IM30"/>
    <property type="match status" value="1"/>
</dbReference>
<protein>
    <submittedName>
        <fullName evidence="3">PspA/IM30 family protein</fullName>
    </submittedName>
</protein>
<evidence type="ECO:0000256" key="1">
    <source>
        <dbReference type="ARBA" id="ARBA00043985"/>
    </source>
</evidence>
<gene>
    <name evidence="3" type="ORF">LC087_02175</name>
</gene>
<proteinExistence type="inferred from homology"/>
<accession>A0ABY9JUJ3</accession>
<name>A0ABY9JUJ3_9BACI</name>
<evidence type="ECO:0000256" key="2">
    <source>
        <dbReference type="SAM" id="Coils"/>
    </source>
</evidence>
<dbReference type="Proteomes" id="UP001197974">
    <property type="component" value="Chromosome"/>
</dbReference>
<dbReference type="PANTHER" id="PTHR31088">
    <property type="entry name" value="MEMBRANE-ASSOCIATED PROTEIN VIPP1, CHLOROPLASTIC"/>
    <property type="match status" value="1"/>
</dbReference>
<dbReference type="RefSeq" id="WP_226538864.1">
    <property type="nucleotide sequence ID" value="NZ_CP129013.1"/>
</dbReference>
<sequence>MFELFKRVKTVVNAELHSMLEKAEDPVLMIDQYLREMNKELLDAEKNTSKMIAEEKLLARKKTDLTSQIAKREMQALEALKNEREDLAKRALEDKKRLNEEVEQMKSLHHSTSLQVEDLKDRLKVMKNDYRQMELKRDSLKARAKAASTKKTINEAFRTSDEQSPQSGFGRMEEKVIRMEAEAHASEEMGMVNRTLDQELDSITTDQEINDELEQLKKKLINEKE</sequence>
<reference evidence="3 4" key="1">
    <citation type="submission" date="2023-06" db="EMBL/GenBank/DDBJ databases">
        <title>Five Gram-positive bacteria isolated from mangrove sediments in Shenzhen, Guangdong, China.</title>
        <authorList>
            <person name="Yu S."/>
            <person name="Zheng W."/>
            <person name="Huang Y."/>
        </authorList>
    </citation>
    <scope>NUCLEOTIDE SEQUENCE [LARGE SCALE GENOMIC DNA]</scope>
    <source>
        <strain evidence="3 4">SaN35-3</strain>
    </source>
</reference>
<dbReference type="PANTHER" id="PTHR31088:SF6">
    <property type="entry name" value="PHAGE SHOCK PROTEIN A"/>
    <property type="match status" value="1"/>
</dbReference>
<organism evidence="3 4">
    <name type="scientific">Bacillus carboniphilus</name>
    <dbReference type="NCBI Taxonomy" id="86663"/>
    <lineage>
        <taxon>Bacteria</taxon>
        <taxon>Bacillati</taxon>
        <taxon>Bacillota</taxon>
        <taxon>Bacilli</taxon>
        <taxon>Bacillales</taxon>
        <taxon>Bacillaceae</taxon>
        <taxon>Bacillus</taxon>
    </lineage>
</organism>
<evidence type="ECO:0000313" key="4">
    <source>
        <dbReference type="Proteomes" id="UP001197974"/>
    </source>
</evidence>
<evidence type="ECO:0000313" key="3">
    <source>
        <dbReference type="EMBL" id="WLR43047.1"/>
    </source>
</evidence>
<dbReference type="EMBL" id="CP129013">
    <property type="protein sequence ID" value="WLR43047.1"/>
    <property type="molecule type" value="Genomic_DNA"/>
</dbReference>
<keyword evidence="2" id="KW-0175">Coiled coil</keyword>